<dbReference type="Proteomes" id="UP001234297">
    <property type="component" value="Chromosome 4"/>
</dbReference>
<organism evidence="1 2">
    <name type="scientific">Persea americana</name>
    <name type="common">Avocado</name>
    <dbReference type="NCBI Taxonomy" id="3435"/>
    <lineage>
        <taxon>Eukaryota</taxon>
        <taxon>Viridiplantae</taxon>
        <taxon>Streptophyta</taxon>
        <taxon>Embryophyta</taxon>
        <taxon>Tracheophyta</taxon>
        <taxon>Spermatophyta</taxon>
        <taxon>Magnoliopsida</taxon>
        <taxon>Magnoliidae</taxon>
        <taxon>Laurales</taxon>
        <taxon>Lauraceae</taxon>
        <taxon>Persea</taxon>
    </lineage>
</organism>
<accession>A0ACC2KCM4</accession>
<sequence length="102" mass="11852">MTAAMNRQIEDAQRMFDRMPERDLVTWNAIISRAIHGYTVRVGFELLVNVTTTLVDMYMKCGLIRIARLVFDRMQVKNVVSWNSMIDGYAQYGYTSEAMTLF</sequence>
<dbReference type="EMBL" id="CM056812">
    <property type="protein sequence ID" value="KAJ8618878.1"/>
    <property type="molecule type" value="Genomic_DNA"/>
</dbReference>
<reference evidence="1 2" key="1">
    <citation type="journal article" date="2022" name="Hortic Res">
        <title>A haplotype resolved chromosomal level avocado genome allows analysis of novel avocado genes.</title>
        <authorList>
            <person name="Nath O."/>
            <person name="Fletcher S.J."/>
            <person name="Hayward A."/>
            <person name="Shaw L.M."/>
            <person name="Masouleh A.K."/>
            <person name="Furtado A."/>
            <person name="Henry R.J."/>
            <person name="Mitter N."/>
        </authorList>
    </citation>
    <scope>NUCLEOTIDE SEQUENCE [LARGE SCALE GENOMIC DNA]</scope>
    <source>
        <strain evidence="2">cv. Hass</strain>
    </source>
</reference>
<comment type="caution">
    <text evidence="1">The sequence shown here is derived from an EMBL/GenBank/DDBJ whole genome shotgun (WGS) entry which is preliminary data.</text>
</comment>
<gene>
    <name evidence="1" type="ORF">MRB53_015064</name>
</gene>
<protein>
    <submittedName>
        <fullName evidence="1">Uncharacterized protein</fullName>
    </submittedName>
</protein>
<proteinExistence type="predicted"/>
<name>A0ACC2KCM4_PERAE</name>
<evidence type="ECO:0000313" key="2">
    <source>
        <dbReference type="Proteomes" id="UP001234297"/>
    </source>
</evidence>
<keyword evidence="2" id="KW-1185">Reference proteome</keyword>
<evidence type="ECO:0000313" key="1">
    <source>
        <dbReference type="EMBL" id="KAJ8618878.1"/>
    </source>
</evidence>